<feature type="transmembrane region" description="Helical" evidence="2">
    <location>
        <begin position="7"/>
        <end position="24"/>
    </location>
</feature>
<evidence type="ECO:0000259" key="3">
    <source>
        <dbReference type="Pfam" id="PF14258"/>
    </source>
</evidence>
<keyword evidence="2" id="KW-0812">Transmembrane</keyword>
<evidence type="ECO:0000313" key="4">
    <source>
        <dbReference type="EMBL" id="XBQ24833.1"/>
    </source>
</evidence>
<sequence length="405" mass="47473">MTKRGRIYIIIGLLTLLGIFLLEYNKPKDINWFPSYVSHHKIPYGTYVLNDLMEKAFPNAVQQVQKPPFEFLTRTDSVQGTYFFVNETVTFEEAELNAILDWVDQGNQLFVASEYFEQKLLDTLHLEQINVYNEGSLEPLFYLELTNPKFQNKKFEFKRDYYTNSFDQLDTLRTVVLGEVYTRTDSTETLSKHVNTIKQDFGNGEIILTCFPKAFTNYFILKDNHLTYTAGLLSYLERGGNIYMDNFHKSGKSFYTSPMYLFLNTKEFRWAYYLVLIGALVYIIFEGKRKQRAIPVVPPVKNQTLAFTRTIADMYFEKGELHLITKHKIDYFLEYLRSKLHVSTQDLKDETFLKNVSMRSNTPLEDVEKLMELMDKLRSKSMVTETELKNLNQKIEAFKANVDGK</sequence>
<keyword evidence="2" id="KW-1133">Transmembrane helix</keyword>
<feature type="transmembrane region" description="Helical" evidence="2">
    <location>
        <begin position="268"/>
        <end position="285"/>
    </location>
</feature>
<dbReference type="Pfam" id="PF14258">
    <property type="entry name" value="DUF4350"/>
    <property type="match status" value="1"/>
</dbReference>
<name>A0AAU7N1X7_9FLAO</name>
<dbReference type="AlphaFoldDB" id="A0AAU7N1X7"/>
<proteinExistence type="predicted"/>
<dbReference type="RefSeq" id="WP_349352967.1">
    <property type="nucleotide sequence ID" value="NZ_CP157804.1"/>
</dbReference>
<protein>
    <submittedName>
        <fullName evidence="4">DUF4350 domain-containing protein</fullName>
    </submittedName>
</protein>
<keyword evidence="2" id="KW-0472">Membrane</keyword>
<gene>
    <name evidence="4" type="ORF">ABNE31_07955</name>
</gene>
<organism evidence="4">
    <name type="scientific">Flagellimonas sp. MMG031</name>
    <dbReference type="NCBI Taxonomy" id="3158549"/>
    <lineage>
        <taxon>Bacteria</taxon>
        <taxon>Pseudomonadati</taxon>
        <taxon>Bacteroidota</taxon>
        <taxon>Flavobacteriia</taxon>
        <taxon>Flavobacteriales</taxon>
        <taxon>Flavobacteriaceae</taxon>
        <taxon>Flagellimonas</taxon>
    </lineage>
</organism>
<feature type="coiled-coil region" evidence="1">
    <location>
        <begin position="374"/>
        <end position="401"/>
    </location>
</feature>
<dbReference type="EMBL" id="CP157804">
    <property type="protein sequence ID" value="XBQ24833.1"/>
    <property type="molecule type" value="Genomic_DNA"/>
</dbReference>
<dbReference type="InterPro" id="IPR025646">
    <property type="entry name" value="DUF4350"/>
</dbReference>
<reference evidence="4" key="1">
    <citation type="submission" date="2024-05" db="EMBL/GenBank/DDBJ databases">
        <title>Draft Genome Sequences of Flagellimonas sp. MMG031 and Marinobacter sp. MMG032 Isolated from the dinoflagellate Symbiodinium pilosum.</title>
        <authorList>
            <person name="Shikuma N.J."/>
            <person name="Farrell M.V."/>
        </authorList>
    </citation>
    <scope>NUCLEOTIDE SEQUENCE</scope>
    <source>
        <strain evidence="4">MMG031</strain>
    </source>
</reference>
<feature type="domain" description="DUF4350" evidence="3">
    <location>
        <begin position="40"/>
        <end position="233"/>
    </location>
</feature>
<dbReference type="KEGG" id="fld:ABNE31_07955"/>
<evidence type="ECO:0000256" key="1">
    <source>
        <dbReference type="SAM" id="Coils"/>
    </source>
</evidence>
<accession>A0AAU7N1X7</accession>
<evidence type="ECO:0000256" key="2">
    <source>
        <dbReference type="SAM" id="Phobius"/>
    </source>
</evidence>
<keyword evidence="1" id="KW-0175">Coiled coil</keyword>